<proteinExistence type="predicted"/>
<dbReference type="EMBL" id="JAUTWS010000114">
    <property type="protein sequence ID" value="MDO9713710.1"/>
    <property type="molecule type" value="Genomic_DNA"/>
</dbReference>
<evidence type="ECO:0000313" key="3">
    <source>
        <dbReference type="Proteomes" id="UP001243009"/>
    </source>
</evidence>
<gene>
    <name evidence="2" type="ORF">Q7A36_35700</name>
</gene>
<evidence type="ECO:0000313" key="2">
    <source>
        <dbReference type="EMBL" id="MDO9713710.1"/>
    </source>
</evidence>
<evidence type="ECO:0000256" key="1">
    <source>
        <dbReference type="SAM" id="MobiDB-lite"/>
    </source>
</evidence>
<protein>
    <recommendedName>
        <fullName evidence="4">DUF3102 domain-containing protein</fullName>
    </recommendedName>
</protein>
<feature type="region of interest" description="Disordered" evidence="1">
    <location>
        <begin position="1"/>
        <end position="34"/>
    </location>
</feature>
<comment type="caution">
    <text evidence="2">The sequence shown here is derived from an EMBL/GenBank/DDBJ whole genome shotgun (WGS) entry which is preliminary data.</text>
</comment>
<organism evidence="2 3">
    <name type="scientific">Paracraurococcus lichenis</name>
    <dbReference type="NCBI Taxonomy" id="3064888"/>
    <lineage>
        <taxon>Bacteria</taxon>
        <taxon>Pseudomonadati</taxon>
        <taxon>Pseudomonadota</taxon>
        <taxon>Alphaproteobacteria</taxon>
        <taxon>Acetobacterales</taxon>
        <taxon>Roseomonadaceae</taxon>
        <taxon>Paracraurococcus</taxon>
    </lineage>
</organism>
<evidence type="ECO:0008006" key="4">
    <source>
        <dbReference type="Google" id="ProtNLM"/>
    </source>
</evidence>
<sequence>MSAAMKFSPGKAAALKPRTLDVESGEARAAAAERPANPITVLDTRPEELAAIPSAGDVVVDADLERALQGSPALRDPGRVSFIKKLIRNAHARWHEAARTYLEIGSELLAASEHLGRDYDRVVEGRLLPFSKSIETQLRAVARAVQENRLPADRLPGYSVAYKLSLLPDPLLQQAKEDGLVRPSVTRREVEEYRARAVRTHEQASGKSLDTLTLTRRRDDLLRRRGRLQGEIDTISAHLADIEAQLRQRGVLPEN</sequence>
<keyword evidence="3" id="KW-1185">Reference proteome</keyword>
<reference evidence="2 3" key="1">
    <citation type="submission" date="2023-08" db="EMBL/GenBank/DDBJ databases">
        <title>The draft genome sequence of Paracraurococcus sp. LOR1-02.</title>
        <authorList>
            <person name="Kingkaew E."/>
            <person name="Tanasupawat S."/>
        </authorList>
    </citation>
    <scope>NUCLEOTIDE SEQUENCE [LARGE SCALE GENOMIC DNA]</scope>
    <source>
        <strain evidence="2 3">LOR1-02</strain>
    </source>
</reference>
<dbReference type="Proteomes" id="UP001243009">
    <property type="component" value="Unassembled WGS sequence"/>
</dbReference>
<dbReference type="RefSeq" id="WP_305108564.1">
    <property type="nucleotide sequence ID" value="NZ_JAUTWS010000114.1"/>
</dbReference>
<name>A0ABT9EBW0_9PROT</name>
<accession>A0ABT9EBW0</accession>